<evidence type="ECO:0000259" key="9">
    <source>
        <dbReference type="PROSITE" id="PS51918"/>
    </source>
</evidence>
<evidence type="ECO:0000256" key="6">
    <source>
        <dbReference type="ARBA" id="ARBA00023014"/>
    </source>
</evidence>
<dbReference type="NCBIfam" id="TIGR00089">
    <property type="entry name" value="MiaB/RimO family radical SAM methylthiotransferase"/>
    <property type="match status" value="1"/>
</dbReference>
<dbReference type="PROSITE" id="PS51449">
    <property type="entry name" value="MTTASE_N"/>
    <property type="match status" value="1"/>
</dbReference>
<dbReference type="GO" id="GO:0005829">
    <property type="term" value="C:cytosol"/>
    <property type="evidence" value="ECO:0007669"/>
    <property type="project" value="TreeGrafter"/>
</dbReference>
<feature type="domain" description="MTTase N-terminal" evidence="8">
    <location>
        <begin position="3"/>
        <end position="119"/>
    </location>
</feature>
<dbReference type="InterPro" id="IPR020612">
    <property type="entry name" value="Methylthiotransferase_CS"/>
</dbReference>
<feature type="domain" description="TRAM" evidence="7">
    <location>
        <begin position="372"/>
        <end position="435"/>
    </location>
</feature>
<dbReference type="PROSITE" id="PS50926">
    <property type="entry name" value="TRAM"/>
    <property type="match status" value="1"/>
</dbReference>
<dbReference type="PANTHER" id="PTHR43020:SF2">
    <property type="entry name" value="MITOCHONDRIAL TRNA METHYLTHIOTRANSFERASE CDK5RAP1"/>
    <property type="match status" value="1"/>
</dbReference>
<name>A0A381RQN8_9ZZZZ</name>
<dbReference type="Pfam" id="PF01938">
    <property type="entry name" value="TRAM"/>
    <property type="match status" value="1"/>
</dbReference>
<gene>
    <name evidence="10" type="ORF">METZ01_LOCUS47076</name>
</gene>
<dbReference type="GO" id="GO:0035597">
    <property type="term" value="F:tRNA-2-methylthio-N(6)-dimethylallyladenosine(37) synthase activity"/>
    <property type="evidence" value="ECO:0007669"/>
    <property type="project" value="TreeGrafter"/>
</dbReference>
<dbReference type="PROSITE" id="PS01278">
    <property type="entry name" value="MTTASE_RADICAL"/>
    <property type="match status" value="1"/>
</dbReference>
<dbReference type="SFLD" id="SFLDG01061">
    <property type="entry name" value="methylthiotransferase"/>
    <property type="match status" value="1"/>
</dbReference>
<dbReference type="NCBIfam" id="TIGR01574">
    <property type="entry name" value="miaB-methiolase"/>
    <property type="match status" value="1"/>
</dbReference>
<dbReference type="EMBL" id="UINC01002215">
    <property type="protein sequence ID" value="SUZ94222.1"/>
    <property type="molecule type" value="Genomic_DNA"/>
</dbReference>
<comment type="cofactor">
    <cofactor evidence="1">
        <name>[4Fe-4S] cluster</name>
        <dbReference type="ChEBI" id="CHEBI:49883"/>
    </cofactor>
</comment>
<evidence type="ECO:0000256" key="4">
    <source>
        <dbReference type="ARBA" id="ARBA00022723"/>
    </source>
</evidence>
<dbReference type="InterPro" id="IPR023404">
    <property type="entry name" value="rSAM_horseshoe"/>
</dbReference>
<accession>A0A381RQN8</accession>
<sequence>MNKTYFIDTYGCQMNVADSELVESLLRREGYAKAPQIDQADAIFVNTCAIREHAEEKVHSQLGRYDLIKQEKPDTIIGVLGCMAQSLKHDLLENRPYVDIILGPDSYRKLPELLNRKKVDTKSLVDTTLSRFEVYDDLFPSRENGVNAWISIMRGCDKFCTFCIVPFTRGRERSRPLQGIIDEATQAVHDGFSEITLLGQNVNSYRNEDREFHHLLADVAQIPGLKRVRYTSPHPQDMTDELLETMGQYDTICNYVHLPLQAGNDRILKRMNRTYTKSHFLKLAHRIRECLPGVGISTDIIVGFPGETETEFNETLSVMEEIKFDSAFNFKYSPRRGTKASEYDDQIAEDVKQDRLSRVIELQKKHTLERNLDLVGTTQIVLVEKESKRSNQQWAGRTDSNKWVIFDKKDVHIQDMIPVQIREAKGITLRGELLNQAEAA</sequence>
<dbReference type="SUPFAM" id="SSF102114">
    <property type="entry name" value="Radical SAM enzymes"/>
    <property type="match status" value="1"/>
</dbReference>
<proteinExistence type="inferred from homology"/>
<evidence type="ECO:0000313" key="10">
    <source>
        <dbReference type="EMBL" id="SUZ94222.1"/>
    </source>
</evidence>
<keyword evidence="4" id="KW-0479">Metal-binding</keyword>
<dbReference type="InterPro" id="IPR038135">
    <property type="entry name" value="Methylthiotransferase_N_sf"/>
</dbReference>
<dbReference type="InterPro" id="IPR005839">
    <property type="entry name" value="Methylthiotransferase"/>
</dbReference>
<dbReference type="GO" id="GO:0046872">
    <property type="term" value="F:metal ion binding"/>
    <property type="evidence" value="ECO:0007669"/>
    <property type="project" value="UniProtKB-KW"/>
</dbReference>
<reference evidence="10" key="1">
    <citation type="submission" date="2018-05" db="EMBL/GenBank/DDBJ databases">
        <authorList>
            <person name="Lanie J.A."/>
            <person name="Ng W.-L."/>
            <person name="Kazmierczak K.M."/>
            <person name="Andrzejewski T.M."/>
            <person name="Davidsen T.M."/>
            <person name="Wayne K.J."/>
            <person name="Tettelin H."/>
            <person name="Glass J.I."/>
            <person name="Rusch D."/>
            <person name="Podicherti R."/>
            <person name="Tsui H.-C.T."/>
            <person name="Winkler M.E."/>
        </authorList>
    </citation>
    <scope>NUCLEOTIDE SEQUENCE</scope>
</reference>
<protein>
    <recommendedName>
        <fullName evidence="11">TRAM domain-containing protein</fullName>
    </recommendedName>
</protein>
<keyword evidence="2" id="KW-0004">4Fe-4S</keyword>
<dbReference type="SFLD" id="SFLDF00273">
    <property type="entry name" value="(dimethylallyl)adenosine_tRNA"/>
    <property type="match status" value="1"/>
</dbReference>
<dbReference type="Gene3D" id="3.40.50.12160">
    <property type="entry name" value="Methylthiotransferase, N-terminal domain"/>
    <property type="match status" value="1"/>
</dbReference>
<dbReference type="PANTHER" id="PTHR43020">
    <property type="entry name" value="CDK5 REGULATORY SUBUNIT-ASSOCIATED PROTEIN 1"/>
    <property type="match status" value="1"/>
</dbReference>
<dbReference type="Pfam" id="PF04055">
    <property type="entry name" value="Radical_SAM"/>
    <property type="match status" value="1"/>
</dbReference>
<dbReference type="PROSITE" id="PS51918">
    <property type="entry name" value="RADICAL_SAM"/>
    <property type="match status" value="1"/>
</dbReference>
<keyword evidence="3" id="KW-0949">S-adenosyl-L-methionine</keyword>
<dbReference type="Gene3D" id="3.80.30.20">
    <property type="entry name" value="tm_1862 like domain"/>
    <property type="match status" value="1"/>
</dbReference>
<evidence type="ECO:0000256" key="5">
    <source>
        <dbReference type="ARBA" id="ARBA00023004"/>
    </source>
</evidence>
<evidence type="ECO:0000259" key="7">
    <source>
        <dbReference type="PROSITE" id="PS50926"/>
    </source>
</evidence>
<dbReference type="SMART" id="SM00729">
    <property type="entry name" value="Elp3"/>
    <property type="match status" value="1"/>
</dbReference>
<evidence type="ECO:0000256" key="1">
    <source>
        <dbReference type="ARBA" id="ARBA00001966"/>
    </source>
</evidence>
<dbReference type="GO" id="GO:0051539">
    <property type="term" value="F:4 iron, 4 sulfur cluster binding"/>
    <property type="evidence" value="ECO:0007669"/>
    <property type="project" value="UniProtKB-KW"/>
</dbReference>
<dbReference type="InterPro" id="IPR002792">
    <property type="entry name" value="TRAM_dom"/>
</dbReference>
<evidence type="ECO:0008006" key="11">
    <source>
        <dbReference type="Google" id="ProtNLM"/>
    </source>
</evidence>
<dbReference type="HAMAP" id="MF_01864">
    <property type="entry name" value="tRNA_metthiotr_MiaB"/>
    <property type="match status" value="1"/>
</dbReference>
<dbReference type="SFLD" id="SFLDF00413">
    <property type="entry name" value="CDK5RAP1"/>
    <property type="match status" value="1"/>
</dbReference>
<dbReference type="InterPro" id="IPR013848">
    <property type="entry name" value="Methylthiotransferase_N"/>
</dbReference>
<dbReference type="Pfam" id="PF00919">
    <property type="entry name" value="UPF0004"/>
    <property type="match status" value="1"/>
</dbReference>
<dbReference type="InterPro" id="IPR058240">
    <property type="entry name" value="rSAM_sf"/>
</dbReference>
<organism evidence="10">
    <name type="scientific">marine metagenome</name>
    <dbReference type="NCBI Taxonomy" id="408172"/>
    <lineage>
        <taxon>unclassified sequences</taxon>
        <taxon>metagenomes</taxon>
        <taxon>ecological metagenomes</taxon>
    </lineage>
</organism>
<keyword evidence="5" id="KW-0408">Iron</keyword>
<feature type="domain" description="Radical SAM core" evidence="9">
    <location>
        <begin position="142"/>
        <end position="369"/>
    </location>
</feature>
<dbReference type="SFLD" id="SFLDS00029">
    <property type="entry name" value="Radical_SAM"/>
    <property type="match status" value="1"/>
</dbReference>
<keyword evidence="6" id="KW-0411">Iron-sulfur</keyword>
<dbReference type="FunFam" id="3.80.30.20:FF:000001">
    <property type="entry name" value="tRNA-2-methylthio-N(6)-dimethylallyladenosine synthase 2"/>
    <property type="match status" value="1"/>
</dbReference>
<evidence type="ECO:0000256" key="3">
    <source>
        <dbReference type="ARBA" id="ARBA00022691"/>
    </source>
</evidence>
<dbReference type="AlphaFoldDB" id="A0A381RQN8"/>
<dbReference type="InterPro" id="IPR006463">
    <property type="entry name" value="MiaB_methiolase"/>
</dbReference>
<evidence type="ECO:0000256" key="2">
    <source>
        <dbReference type="ARBA" id="ARBA00022485"/>
    </source>
</evidence>
<dbReference type="FunFam" id="3.40.50.12160:FF:000003">
    <property type="entry name" value="CDK5 regulatory subunit-associated protein 1"/>
    <property type="match status" value="1"/>
</dbReference>
<dbReference type="InterPro" id="IPR007197">
    <property type="entry name" value="rSAM"/>
</dbReference>
<dbReference type="CDD" id="cd01335">
    <property type="entry name" value="Radical_SAM"/>
    <property type="match status" value="1"/>
</dbReference>
<evidence type="ECO:0000259" key="8">
    <source>
        <dbReference type="PROSITE" id="PS51449"/>
    </source>
</evidence>
<dbReference type="InterPro" id="IPR006638">
    <property type="entry name" value="Elp3/MiaA/NifB-like_rSAM"/>
</dbReference>
<dbReference type="SFLD" id="SFLDG01082">
    <property type="entry name" value="B12-binding_domain_containing"/>
    <property type="match status" value="1"/>
</dbReference>